<reference evidence="2 3" key="1">
    <citation type="submission" date="2018-01" db="EMBL/GenBank/DDBJ databases">
        <title>Halomonas endophytica sp. nov., isolated from storage liquid in the stems of Populus euphratica.</title>
        <authorList>
            <person name="Chen C."/>
        </authorList>
    </citation>
    <scope>NUCLEOTIDE SEQUENCE [LARGE SCALE GENOMIC DNA]</scope>
    <source>
        <strain evidence="2 3">MC28</strain>
    </source>
</reference>
<evidence type="ECO:0000313" key="3">
    <source>
        <dbReference type="Proteomes" id="UP000235803"/>
    </source>
</evidence>
<keyword evidence="3" id="KW-1185">Reference proteome</keyword>
<accession>A0A2N7U113</accession>
<dbReference type="Proteomes" id="UP000235803">
    <property type="component" value="Unassembled WGS sequence"/>
</dbReference>
<name>A0A2N7U113_9GAMM</name>
<feature type="region of interest" description="Disordered" evidence="1">
    <location>
        <begin position="37"/>
        <end position="57"/>
    </location>
</feature>
<gene>
    <name evidence="2" type="ORF">C1H69_14870</name>
</gene>
<organism evidence="2 3">
    <name type="scientific">Billgrantia endophytica</name>
    <dbReference type="NCBI Taxonomy" id="2033802"/>
    <lineage>
        <taxon>Bacteria</taxon>
        <taxon>Pseudomonadati</taxon>
        <taxon>Pseudomonadota</taxon>
        <taxon>Gammaproteobacteria</taxon>
        <taxon>Oceanospirillales</taxon>
        <taxon>Halomonadaceae</taxon>
        <taxon>Billgrantia</taxon>
    </lineage>
</organism>
<protein>
    <submittedName>
        <fullName evidence="2">Uncharacterized protein</fullName>
    </submittedName>
</protein>
<comment type="caution">
    <text evidence="2">The sequence shown here is derived from an EMBL/GenBank/DDBJ whole genome shotgun (WGS) entry which is preliminary data.</text>
</comment>
<sequence length="187" mass="20309">MGMDQASGLRQWASNMSAPSDADCPLHVAQALLELASKGRPASRRPARPGAPGLAEPRRGDAVTLMVLGLPGSGMRHGQRVTELLTLWSRQGRQWVGDPAAWRIVPLAANDPNIPALVSQQARWALWVDSDLEAFRRAYRVLKQIAEWGGPRRLLVVHPPRVGREGLLGNLRAAASLMGIDLVVLAR</sequence>
<proteinExistence type="predicted"/>
<dbReference type="RefSeq" id="WP_102654175.1">
    <property type="nucleotide sequence ID" value="NZ_PNRF01000029.1"/>
</dbReference>
<dbReference type="EMBL" id="PNRF01000029">
    <property type="protein sequence ID" value="PMR74126.1"/>
    <property type="molecule type" value="Genomic_DNA"/>
</dbReference>
<evidence type="ECO:0000256" key="1">
    <source>
        <dbReference type="SAM" id="MobiDB-lite"/>
    </source>
</evidence>
<evidence type="ECO:0000313" key="2">
    <source>
        <dbReference type="EMBL" id="PMR74126.1"/>
    </source>
</evidence>
<dbReference type="AlphaFoldDB" id="A0A2N7U113"/>